<dbReference type="GO" id="GO:0016747">
    <property type="term" value="F:acyltransferase activity, transferring groups other than amino-acyl groups"/>
    <property type="evidence" value="ECO:0007669"/>
    <property type="project" value="InterPro"/>
</dbReference>
<dbReference type="InterPro" id="IPR016181">
    <property type="entry name" value="Acyl_CoA_acyltransferase"/>
</dbReference>
<organism evidence="4 5">
    <name type="scientific">Actinomadura barringtoniae</name>
    <dbReference type="NCBI Taxonomy" id="1427535"/>
    <lineage>
        <taxon>Bacteria</taxon>
        <taxon>Bacillati</taxon>
        <taxon>Actinomycetota</taxon>
        <taxon>Actinomycetes</taxon>
        <taxon>Streptosporangiales</taxon>
        <taxon>Thermomonosporaceae</taxon>
        <taxon>Actinomadura</taxon>
    </lineage>
</organism>
<dbReference type="InterPro" id="IPR050832">
    <property type="entry name" value="Bact_Acetyltransf"/>
</dbReference>
<dbReference type="SUPFAM" id="SSF55729">
    <property type="entry name" value="Acyl-CoA N-acyltransferases (Nat)"/>
    <property type="match status" value="1"/>
</dbReference>
<keyword evidence="5" id="KW-1185">Reference proteome</keyword>
<dbReference type="Pfam" id="PF00583">
    <property type="entry name" value="Acetyltransf_1"/>
    <property type="match status" value="1"/>
</dbReference>
<dbReference type="AlphaFoldDB" id="A0A939PI55"/>
<gene>
    <name evidence="4" type="ORF">J4573_39055</name>
</gene>
<protein>
    <submittedName>
        <fullName evidence="4">GNAT family N-acetyltransferase</fullName>
    </submittedName>
</protein>
<dbReference type="Gene3D" id="3.40.630.30">
    <property type="match status" value="1"/>
</dbReference>
<proteinExistence type="predicted"/>
<dbReference type="RefSeq" id="WP_208261168.1">
    <property type="nucleotide sequence ID" value="NZ_JAGEOJ010000019.1"/>
</dbReference>
<dbReference type="PANTHER" id="PTHR43877">
    <property type="entry name" value="AMINOALKYLPHOSPHONATE N-ACETYLTRANSFERASE-RELATED-RELATED"/>
    <property type="match status" value="1"/>
</dbReference>
<keyword evidence="2" id="KW-0012">Acyltransferase</keyword>
<comment type="caution">
    <text evidence="4">The sequence shown here is derived from an EMBL/GenBank/DDBJ whole genome shotgun (WGS) entry which is preliminary data.</text>
</comment>
<reference evidence="4" key="1">
    <citation type="submission" date="2021-03" db="EMBL/GenBank/DDBJ databases">
        <authorList>
            <person name="Kanchanasin P."/>
            <person name="Saeng-In P."/>
            <person name="Phongsopitanun W."/>
            <person name="Yuki M."/>
            <person name="Kudo T."/>
            <person name="Ohkuma M."/>
            <person name="Tanasupawat S."/>
        </authorList>
    </citation>
    <scope>NUCLEOTIDE SEQUENCE</scope>
    <source>
        <strain evidence="4">GKU 128</strain>
    </source>
</reference>
<dbReference type="Proteomes" id="UP000669179">
    <property type="component" value="Unassembled WGS sequence"/>
</dbReference>
<evidence type="ECO:0000256" key="2">
    <source>
        <dbReference type="ARBA" id="ARBA00023315"/>
    </source>
</evidence>
<evidence type="ECO:0000259" key="3">
    <source>
        <dbReference type="PROSITE" id="PS51186"/>
    </source>
</evidence>
<accession>A0A939PI55</accession>
<keyword evidence="1" id="KW-0808">Transferase</keyword>
<dbReference type="InterPro" id="IPR000182">
    <property type="entry name" value="GNAT_dom"/>
</dbReference>
<evidence type="ECO:0000256" key="1">
    <source>
        <dbReference type="ARBA" id="ARBA00022679"/>
    </source>
</evidence>
<evidence type="ECO:0000313" key="5">
    <source>
        <dbReference type="Proteomes" id="UP000669179"/>
    </source>
</evidence>
<name>A0A939PI55_9ACTN</name>
<dbReference type="EMBL" id="JAGEOJ010000019">
    <property type="protein sequence ID" value="MBO2453146.1"/>
    <property type="molecule type" value="Genomic_DNA"/>
</dbReference>
<dbReference type="CDD" id="cd04301">
    <property type="entry name" value="NAT_SF"/>
    <property type="match status" value="1"/>
</dbReference>
<feature type="domain" description="N-acetyltransferase" evidence="3">
    <location>
        <begin position="8"/>
        <end position="197"/>
    </location>
</feature>
<dbReference type="PROSITE" id="PS51186">
    <property type="entry name" value="GNAT"/>
    <property type="match status" value="1"/>
</dbReference>
<sequence>MTETVEVTRIEPGREGLDGPTVQAWHAVVTAALNEDLPGTVPDAFDRFSARLAAGATVVWTAVRTGQVAGLAILRRPSAASTGSAQVHVHPAHRRHGVGDRLLNALIAEAHTCGPHGVTLAVPVDGPGDAFCLRRGLTHLRTLHQQLLPLRDLHPGWLDEMVAAEHPGYRLTERTRLASPGHHGAVPGDVLLTVTAEHANGTAAHTEVVIADGLGPYATQHDHPPANEHHAPGLELWVKAAMLRLLYDQHPQVTHVTTDSPEHDAALLAVNSHLGFQRHHRTNEYRLGPTPNIA</sequence>
<evidence type="ECO:0000313" key="4">
    <source>
        <dbReference type="EMBL" id="MBO2453146.1"/>
    </source>
</evidence>